<evidence type="ECO:0000313" key="1">
    <source>
        <dbReference type="EMBL" id="MEW9492129.1"/>
    </source>
</evidence>
<comment type="caution">
    <text evidence="1">The sequence shown here is derived from an EMBL/GenBank/DDBJ whole genome shotgun (WGS) entry which is preliminary data.</text>
</comment>
<evidence type="ECO:0000313" key="2">
    <source>
        <dbReference type="Proteomes" id="UP000053480"/>
    </source>
</evidence>
<sequence length="133" mass="15064">MDLGKGLGLLAFVAIVIINFYFLNVSQIFNQGVYQITNLRNSLKNPEFNFHFSENDVTVCVKNPNNFTITVYNMTGNYMYLPKSVVVYPHTEENISPVVTDYQAFANEVSSGDYNVSIEMSFLGLNVTFHEVI</sequence>
<proteinExistence type="predicted"/>
<dbReference type="EMBL" id="JZWS03000012">
    <property type="protein sequence ID" value="MEW9492129.1"/>
    <property type="molecule type" value="Genomic_DNA"/>
</dbReference>
<protein>
    <submittedName>
        <fullName evidence="1">Uncharacterized protein</fullName>
    </submittedName>
</protein>
<organism evidence="1 2">
    <name type="scientific">Candidatus Aramenus sulfurataquae</name>
    <dbReference type="NCBI Taxonomy" id="1326980"/>
    <lineage>
        <taxon>Archaea</taxon>
        <taxon>Thermoproteota</taxon>
        <taxon>Thermoprotei</taxon>
        <taxon>Sulfolobales</taxon>
        <taxon>Sulfolobaceae</taxon>
        <taxon>Candidatus Aramenus</taxon>
    </lineage>
</organism>
<name>A0ACC6TQF1_9CREN</name>
<gene>
    <name evidence="1" type="ORF">TQ35_0008030</name>
</gene>
<accession>A0ACC6TQF1</accession>
<dbReference type="Proteomes" id="UP000053480">
    <property type="component" value="Unassembled WGS sequence"/>
</dbReference>
<reference evidence="1" key="1">
    <citation type="submission" date="2024-07" db="EMBL/GenBank/DDBJ databases">
        <title>Metagenome and Metagenome-Assembled Genomes of Archaea from a hot spring from the geothermal field of Los Azufres, Mexico.</title>
        <authorList>
            <person name="Marin-Paredes R."/>
            <person name="Martinez-Romero E."/>
            <person name="Servin-Garciduenas L.E."/>
        </authorList>
    </citation>
    <scope>NUCLEOTIDE SEQUENCE</scope>
    <source>
        <strain evidence="1">AZ1-454</strain>
    </source>
</reference>